<dbReference type="RefSeq" id="WP_046519829.1">
    <property type="nucleotide sequence ID" value="NZ_LAVS01000018.1"/>
</dbReference>
<evidence type="ECO:0008006" key="4">
    <source>
        <dbReference type="Google" id="ProtNLM"/>
    </source>
</evidence>
<gene>
    <name evidence="2" type="ORF">EIK76_16720</name>
</gene>
<keyword evidence="1" id="KW-1133">Transmembrane helix</keyword>
<accession>A0A3P3QEX9</accession>
<reference evidence="2 3" key="1">
    <citation type="submission" date="2018-11" db="EMBL/GenBank/DDBJ databases">
        <title>Draft genome analysis of Rheinheimera mesophila isolated from an industrial waste site.</title>
        <authorList>
            <person name="Yu Q."/>
            <person name="Qi Y."/>
            <person name="Zhang H."/>
            <person name="Lu Y."/>
            <person name="Pu J."/>
        </authorList>
    </citation>
    <scope>NUCLEOTIDE SEQUENCE [LARGE SCALE GENOMIC DNA]</scope>
    <source>
        <strain evidence="2 3">IITR13</strain>
    </source>
</reference>
<keyword evidence="3" id="KW-1185">Reference proteome</keyword>
<dbReference type="OrthoDB" id="9935342at2"/>
<organism evidence="2 3">
    <name type="scientific">Rheinheimera mesophila</name>
    <dbReference type="NCBI Taxonomy" id="1547515"/>
    <lineage>
        <taxon>Bacteria</taxon>
        <taxon>Pseudomonadati</taxon>
        <taxon>Pseudomonadota</taxon>
        <taxon>Gammaproteobacteria</taxon>
        <taxon>Chromatiales</taxon>
        <taxon>Chromatiaceae</taxon>
        <taxon>Rheinheimera</taxon>
    </lineage>
</organism>
<dbReference type="EMBL" id="RRCF01000006">
    <property type="protein sequence ID" value="RRJ18863.1"/>
    <property type="molecule type" value="Genomic_DNA"/>
</dbReference>
<dbReference type="AlphaFoldDB" id="A0A3P3QEX9"/>
<protein>
    <recommendedName>
        <fullName evidence="4">Bacteriocin</fullName>
    </recommendedName>
</protein>
<evidence type="ECO:0000313" key="3">
    <source>
        <dbReference type="Proteomes" id="UP000276260"/>
    </source>
</evidence>
<sequence>MKELTVSEIQEVSGGTLAESAEAFGYGLGLGAVTFGTKLGTIGVGAAFLAAPFVSMAMLGIAFYAGYKLLGK</sequence>
<evidence type="ECO:0000256" key="1">
    <source>
        <dbReference type="SAM" id="Phobius"/>
    </source>
</evidence>
<evidence type="ECO:0000313" key="2">
    <source>
        <dbReference type="EMBL" id="RRJ18863.1"/>
    </source>
</evidence>
<dbReference type="Proteomes" id="UP000276260">
    <property type="component" value="Unassembled WGS sequence"/>
</dbReference>
<comment type="caution">
    <text evidence="2">The sequence shown here is derived from an EMBL/GenBank/DDBJ whole genome shotgun (WGS) entry which is preliminary data.</text>
</comment>
<keyword evidence="1" id="KW-0812">Transmembrane</keyword>
<name>A0A3P3QEX9_9GAMM</name>
<proteinExistence type="predicted"/>
<keyword evidence="1" id="KW-0472">Membrane</keyword>
<feature type="transmembrane region" description="Helical" evidence="1">
    <location>
        <begin position="42"/>
        <end position="67"/>
    </location>
</feature>